<dbReference type="InterPro" id="IPR044234">
    <property type="entry name" value="TMEM230"/>
</dbReference>
<keyword evidence="12" id="KW-0770">Synapse</keyword>
<keyword evidence="13" id="KW-0333">Golgi apparatus</keyword>
<dbReference type="GO" id="GO:0016020">
    <property type="term" value="C:membrane"/>
    <property type="evidence" value="ECO:0007669"/>
    <property type="project" value="UniProtKB-SubCell"/>
</dbReference>
<feature type="compositionally biased region" description="Low complexity" evidence="18">
    <location>
        <begin position="40"/>
        <end position="50"/>
    </location>
</feature>
<evidence type="ECO:0000256" key="6">
    <source>
        <dbReference type="ARBA" id="ARBA00004601"/>
    </source>
</evidence>
<evidence type="ECO:0000256" key="3">
    <source>
        <dbReference type="ARBA" id="ARBA00004234"/>
    </source>
</evidence>
<keyword evidence="11 19" id="KW-1133">Transmembrane helix</keyword>
<evidence type="ECO:0000256" key="1">
    <source>
        <dbReference type="ARBA" id="ARBA00004141"/>
    </source>
</evidence>
<evidence type="ECO:0000256" key="19">
    <source>
        <dbReference type="SAM" id="Phobius"/>
    </source>
</evidence>
<comment type="similarity">
    <text evidence="8">Belongs to the TMEM134/TMEM230 family.</text>
</comment>
<evidence type="ECO:0000256" key="13">
    <source>
        <dbReference type="ARBA" id="ARBA00023034"/>
    </source>
</evidence>
<comment type="function">
    <text evidence="16">Involved in trafficking and recycling of synaptic vesicles.</text>
</comment>
<dbReference type="InterPro" id="IPR008590">
    <property type="entry name" value="TMEM_230/134"/>
</dbReference>
<feature type="region of interest" description="Disordered" evidence="18">
    <location>
        <begin position="40"/>
        <end position="97"/>
    </location>
</feature>
<evidence type="ECO:0000256" key="5">
    <source>
        <dbReference type="ARBA" id="ARBA00004419"/>
    </source>
</evidence>
<comment type="caution">
    <text evidence="20">The sequence shown here is derived from an EMBL/GenBank/DDBJ whole genome shotgun (WGS) entry which is preliminary data.</text>
</comment>
<evidence type="ECO:0000256" key="14">
    <source>
        <dbReference type="ARBA" id="ARBA00023136"/>
    </source>
</evidence>
<keyword evidence="10" id="KW-0967">Endosome</keyword>
<dbReference type="GO" id="GO:0005770">
    <property type="term" value="C:late endosome"/>
    <property type="evidence" value="ECO:0007669"/>
    <property type="project" value="UniProtKB-SubCell"/>
</dbReference>
<dbReference type="AlphaFoldDB" id="A0AAP0AWU9"/>
<dbReference type="GO" id="GO:0005769">
    <property type="term" value="C:early endosome"/>
    <property type="evidence" value="ECO:0007669"/>
    <property type="project" value="UniProtKB-SubCell"/>
</dbReference>
<keyword evidence="14 19" id="KW-0472">Membrane</keyword>
<organism evidence="20 21">
    <name type="scientific">Platanthera zijinensis</name>
    <dbReference type="NCBI Taxonomy" id="2320716"/>
    <lineage>
        <taxon>Eukaryota</taxon>
        <taxon>Viridiplantae</taxon>
        <taxon>Streptophyta</taxon>
        <taxon>Embryophyta</taxon>
        <taxon>Tracheophyta</taxon>
        <taxon>Spermatophyta</taxon>
        <taxon>Magnoliopsida</taxon>
        <taxon>Liliopsida</taxon>
        <taxon>Asparagales</taxon>
        <taxon>Orchidaceae</taxon>
        <taxon>Orchidoideae</taxon>
        <taxon>Orchideae</taxon>
        <taxon>Orchidinae</taxon>
        <taxon>Platanthera</taxon>
    </lineage>
</organism>
<evidence type="ECO:0000256" key="2">
    <source>
        <dbReference type="ARBA" id="ARBA00004172"/>
    </source>
</evidence>
<keyword evidence="9 19" id="KW-0812">Transmembrane</keyword>
<sequence>MASSPSGARLTLSSLAGFRAMNPGGMKFLVIVRNSACVSRQGGSRGSGRSAHTWNGLHPRQDSSQRAGEAACPARERTSYTPRSRSQSVGGQRCHLPPEAGIPTQVLMIQWQPLQPGEQDRPLVPRLEVKVSENGGWNSVVPPLLLHEEIVRVARVRLERVSPKYDRPIDPNGSHRLHLSPRDESTIVSLFAVMRWKTKKTTTMTTMIAYDIKAIMRENERERGRTANISAAAYSFGGDTRYLVEIDPEGIFFAILGAVLFLPGFYYTRIAYYAYKGYTGFSFANIPAV</sequence>
<accession>A0AAP0AWU9</accession>
<evidence type="ECO:0000256" key="8">
    <source>
        <dbReference type="ARBA" id="ARBA00007743"/>
    </source>
</evidence>
<name>A0AAP0AWU9_9ASPA</name>
<gene>
    <name evidence="20" type="ORF">KSP39_PZI021019</name>
</gene>
<evidence type="ECO:0000313" key="21">
    <source>
        <dbReference type="Proteomes" id="UP001418222"/>
    </source>
</evidence>
<feature type="transmembrane region" description="Helical" evidence="19">
    <location>
        <begin position="250"/>
        <end position="268"/>
    </location>
</feature>
<dbReference type="GO" id="GO:0005776">
    <property type="term" value="C:autophagosome"/>
    <property type="evidence" value="ECO:0007669"/>
    <property type="project" value="UniProtKB-SubCell"/>
</dbReference>
<dbReference type="Proteomes" id="UP001418222">
    <property type="component" value="Unassembled WGS sequence"/>
</dbReference>
<evidence type="ECO:0000256" key="7">
    <source>
        <dbReference type="ARBA" id="ARBA00004603"/>
    </source>
</evidence>
<dbReference type="EMBL" id="JBBWWQ010000019">
    <property type="protein sequence ID" value="KAK8918283.1"/>
    <property type="molecule type" value="Genomic_DNA"/>
</dbReference>
<evidence type="ECO:0000256" key="11">
    <source>
        <dbReference type="ARBA" id="ARBA00022989"/>
    </source>
</evidence>
<evidence type="ECO:0000256" key="12">
    <source>
        <dbReference type="ARBA" id="ARBA00023018"/>
    </source>
</evidence>
<evidence type="ECO:0000256" key="18">
    <source>
        <dbReference type="SAM" id="MobiDB-lite"/>
    </source>
</evidence>
<protein>
    <recommendedName>
        <fullName evidence="17">Transmembrane protein 230</fullName>
    </recommendedName>
</protein>
<comment type="subcellular location">
    <subcellularLocation>
        <location evidence="5">Cytoplasmic vesicle</location>
        <location evidence="5">Autophagosome</location>
    </subcellularLocation>
    <subcellularLocation>
        <location evidence="3">Cytoplasmic vesicle</location>
        <location evidence="3">Secretory vesicle</location>
        <location evidence="3">Synaptic vesicle</location>
    </subcellularLocation>
    <subcellularLocation>
        <location evidence="4">Early endosome</location>
    </subcellularLocation>
    <subcellularLocation>
        <location evidence="6">Golgi apparatus</location>
        <location evidence="6">trans-Golgi network</location>
    </subcellularLocation>
    <subcellularLocation>
        <location evidence="7">Late endosome</location>
    </subcellularLocation>
    <subcellularLocation>
        <location evidence="1">Membrane</location>
        <topology evidence="1">Multi-pass membrane protein</topology>
    </subcellularLocation>
    <subcellularLocation>
        <location evidence="2">Recycling endosome</location>
    </subcellularLocation>
</comment>
<dbReference type="Pfam" id="PF05915">
    <property type="entry name" value="TMEM_230_134"/>
    <property type="match status" value="1"/>
</dbReference>
<keyword evidence="21" id="KW-1185">Reference proteome</keyword>
<reference evidence="20 21" key="1">
    <citation type="journal article" date="2022" name="Nat. Plants">
        <title>Genomes of leafy and leafless Platanthera orchids illuminate the evolution of mycoheterotrophy.</title>
        <authorList>
            <person name="Li M.H."/>
            <person name="Liu K.W."/>
            <person name="Li Z."/>
            <person name="Lu H.C."/>
            <person name="Ye Q.L."/>
            <person name="Zhang D."/>
            <person name="Wang J.Y."/>
            <person name="Li Y.F."/>
            <person name="Zhong Z.M."/>
            <person name="Liu X."/>
            <person name="Yu X."/>
            <person name="Liu D.K."/>
            <person name="Tu X.D."/>
            <person name="Liu B."/>
            <person name="Hao Y."/>
            <person name="Liao X.Y."/>
            <person name="Jiang Y.T."/>
            <person name="Sun W.H."/>
            <person name="Chen J."/>
            <person name="Chen Y.Q."/>
            <person name="Ai Y."/>
            <person name="Zhai J.W."/>
            <person name="Wu S.S."/>
            <person name="Zhou Z."/>
            <person name="Hsiao Y.Y."/>
            <person name="Wu W.L."/>
            <person name="Chen Y.Y."/>
            <person name="Lin Y.F."/>
            <person name="Hsu J.L."/>
            <person name="Li C.Y."/>
            <person name="Wang Z.W."/>
            <person name="Zhao X."/>
            <person name="Zhong W.Y."/>
            <person name="Ma X.K."/>
            <person name="Ma L."/>
            <person name="Huang J."/>
            <person name="Chen G.Z."/>
            <person name="Huang M.Z."/>
            <person name="Huang L."/>
            <person name="Peng D.H."/>
            <person name="Luo Y.B."/>
            <person name="Zou S.Q."/>
            <person name="Chen S.P."/>
            <person name="Lan S."/>
            <person name="Tsai W.C."/>
            <person name="Van de Peer Y."/>
            <person name="Liu Z.J."/>
        </authorList>
    </citation>
    <scope>NUCLEOTIDE SEQUENCE [LARGE SCALE GENOMIC DNA]</scope>
    <source>
        <strain evidence="20">Lor287</strain>
    </source>
</reference>
<evidence type="ECO:0000256" key="9">
    <source>
        <dbReference type="ARBA" id="ARBA00022692"/>
    </source>
</evidence>
<evidence type="ECO:0000256" key="15">
    <source>
        <dbReference type="ARBA" id="ARBA00023329"/>
    </source>
</evidence>
<keyword evidence="15" id="KW-0968">Cytoplasmic vesicle</keyword>
<evidence type="ECO:0000256" key="16">
    <source>
        <dbReference type="ARBA" id="ARBA00024003"/>
    </source>
</evidence>
<evidence type="ECO:0000256" key="17">
    <source>
        <dbReference type="ARBA" id="ARBA00024088"/>
    </source>
</evidence>
<evidence type="ECO:0000313" key="20">
    <source>
        <dbReference type="EMBL" id="KAK8918283.1"/>
    </source>
</evidence>
<evidence type="ECO:0000256" key="4">
    <source>
        <dbReference type="ARBA" id="ARBA00004412"/>
    </source>
</evidence>
<evidence type="ECO:0000256" key="10">
    <source>
        <dbReference type="ARBA" id="ARBA00022753"/>
    </source>
</evidence>
<feature type="compositionally biased region" description="Polar residues" evidence="18">
    <location>
        <begin position="79"/>
        <end position="90"/>
    </location>
</feature>
<dbReference type="PANTHER" id="PTHR15664:SF6">
    <property type="entry name" value="TRANSMEMBRANE PROTEIN 230"/>
    <property type="match status" value="1"/>
</dbReference>
<dbReference type="GO" id="GO:0005794">
    <property type="term" value="C:Golgi apparatus"/>
    <property type="evidence" value="ECO:0007669"/>
    <property type="project" value="UniProtKB-SubCell"/>
</dbReference>
<dbReference type="PANTHER" id="PTHR15664">
    <property type="entry name" value="C20ORF30 PROTEIN"/>
    <property type="match status" value="1"/>
</dbReference>
<dbReference type="GO" id="GO:0055037">
    <property type="term" value="C:recycling endosome"/>
    <property type="evidence" value="ECO:0007669"/>
    <property type="project" value="UniProtKB-SubCell"/>
</dbReference>
<proteinExistence type="inferred from homology"/>